<name>A0A9N8HNT1_9STRA</name>
<evidence type="ECO:0000313" key="2">
    <source>
        <dbReference type="EMBL" id="CAB9519507.1"/>
    </source>
</evidence>
<keyword evidence="3" id="KW-1185">Reference proteome</keyword>
<feature type="compositionally biased region" description="Polar residues" evidence="1">
    <location>
        <begin position="38"/>
        <end position="48"/>
    </location>
</feature>
<comment type="caution">
    <text evidence="2">The sequence shown here is derived from an EMBL/GenBank/DDBJ whole genome shotgun (WGS) entry which is preliminary data.</text>
</comment>
<dbReference type="EMBL" id="CAICTM010001020">
    <property type="protein sequence ID" value="CAB9519507.1"/>
    <property type="molecule type" value="Genomic_DNA"/>
</dbReference>
<accession>A0A9N8HNT1</accession>
<gene>
    <name evidence="2" type="ORF">SEMRO_1022_G232390.1</name>
</gene>
<dbReference type="Proteomes" id="UP001153069">
    <property type="component" value="Unassembled WGS sequence"/>
</dbReference>
<feature type="region of interest" description="Disordered" evidence="1">
    <location>
        <begin position="105"/>
        <end position="139"/>
    </location>
</feature>
<sequence length="334" mass="37894">MPLAAPADPTDDDDATSDGDKASKVASPRRGQVGVQLQVETENGQSKTTVEECPVYVVGNLRDLGTQNKDVHEKVQVFDFEDFSMTDHETGNEISLREHMEQVKPRLEATDDDDQKDCCDDPDGTATTSPQQDDDDDDDNWDYVSSEDIREETLRGLHDVFLPIVRQVLVEQHDKYQFYKSGLKQYHQQDYRLKIKKYAKPSLRNASDQYANYLHNDAWIVAGDNNDVPPIAMINVWFVLNDTPPDNTLVFLETTASKTLQSHMLHATAAQIRNETVVYDESCRTWGSFYLFVAGQRNVSERVLLHGAMNVNNTNNSTGVVRRSVEMRYTVHET</sequence>
<feature type="region of interest" description="Disordered" evidence="1">
    <location>
        <begin position="1"/>
        <end position="49"/>
    </location>
</feature>
<dbReference type="AlphaFoldDB" id="A0A9N8HNT1"/>
<organism evidence="2 3">
    <name type="scientific">Seminavis robusta</name>
    <dbReference type="NCBI Taxonomy" id="568900"/>
    <lineage>
        <taxon>Eukaryota</taxon>
        <taxon>Sar</taxon>
        <taxon>Stramenopiles</taxon>
        <taxon>Ochrophyta</taxon>
        <taxon>Bacillariophyta</taxon>
        <taxon>Bacillariophyceae</taxon>
        <taxon>Bacillariophycidae</taxon>
        <taxon>Naviculales</taxon>
        <taxon>Naviculaceae</taxon>
        <taxon>Seminavis</taxon>
    </lineage>
</organism>
<evidence type="ECO:0000313" key="3">
    <source>
        <dbReference type="Proteomes" id="UP001153069"/>
    </source>
</evidence>
<feature type="compositionally biased region" description="Acidic residues" evidence="1">
    <location>
        <begin position="110"/>
        <end position="123"/>
    </location>
</feature>
<reference evidence="2" key="1">
    <citation type="submission" date="2020-06" db="EMBL/GenBank/DDBJ databases">
        <authorList>
            <consortium name="Plant Systems Biology data submission"/>
        </authorList>
    </citation>
    <scope>NUCLEOTIDE SEQUENCE</scope>
    <source>
        <strain evidence="2">D6</strain>
    </source>
</reference>
<proteinExistence type="predicted"/>
<evidence type="ECO:0000256" key="1">
    <source>
        <dbReference type="SAM" id="MobiDB-lite"/>
    </source>
</evidence>
<protein>
    <submittedName>
        <fullName evidence="2">Uncharacterized protein</fullName>
    </submittedName>
</protein>